<organism evidence="2 3">
    <name type="scientific">Lysobacter korlensis</name>
    <dbReference type="NCBI Taxonomy" id="553636"/>
    <lineage>
        <taxon>Bacteria</taxon>
        <taxon>Pseudomonadati</taxon>
        <taxon>Pseudomonadota</taxon>
        <taxon>Gammaproteobacteria</taxon>
        <taxon>Lysobacterales</taxon>
        <taxon>Lysobacteraceae</taxon>
        <taxon>Lysobacter</taxon>
    </lineage>
</organism>
<keyword evidence="1" id="KW-1133">Transmembrane helix</keyword>
<sequence>MRMGPPLWRAWLLAAALLVTLAGFIFLAVPDSVPMHDALDRAVTGILLAIGGAALLTVWLCTRP</sequence>
<keyword evidence="3" id="KW-1185">Reference proteome</keyword>
<accession>A0ABV6S122</accession>
<evidence type="ECO:0000256" key="1">
    <source>
        <dbReference type="SAM" id="Phobius"/>
    </source>
</evidence>
<comment type="caution">
    <text evidence="2">The sequence shown here is derived from an EMBL/GenBank/DDBJ whole genome shotgun (WGS) entry which is preliminary data.</text>
</comment>
<dbReference type="RefSeq" id="WP_386677042.1">
    <property type="nucleotide sequence ID" value="NZ_JBHLTG010000017.1"/>
</dbReference>
<protein>
    <submittedName>
        <fullName evidence="2">Uncharacterized protein</fullName>
    </submittedName>
</protein>
<proteinExistence type="predicted"/>
<evidence type="ECO:0000313" key="2">
    <source>
        <dbReference type="EMBL" id="MFC0682741.1"/>
    </source>
</evidence>
<keyword evidence="1" id="KW-0472">Membrane</keyword>
<reference evidence="2 3" key="1">
    <citation type="submission" date="2024-09" db="EMBL/GenBank/DDBJ databases">
        <authorList>
            <person name="Sun Q."/>
            <person name="Mori K."/>
        </authorList>
    </citation>
    <scope>NUCLEOTIDE SEQUENCE [LARGE SCALE GENOMIC DNA]</scope>
    <source>
        <strain evidence="2 3">KCTC 23076</strain>
    </source>
</reference>
<evidence type="ECO:0000313" key="3">
    <source>
        <dbReference type="Proteomes" id="UP001589896"/>
    </source>
</evidence>
<keyword evidence="1" id="KW-0812">Transmembrane</keyword>
<feature type="transmembrane region" description="Helical" evidence="1">
    <location>
        <begin position="43"/>
        <end position="62"/>
    </location>
</feature>
<gene>
    <name evidence="2" type="ORF">ACFFGH_33335</name>
</gene>
<name>A0ABV6S122_9GAMM</name>
<dbReference type="Proteomes" id="UP001589896">
    <property type="component" value="Unassembled WGS sequence"/>
</dbReference>
<dbReference type="EMBL" id="JBHLTG010000017">
    <property type="protein sequence ID" value="MFC0682741.1"/>
    <property type="molecule type" value="Genomic_DNA"/>
</dbReference>